<dbReference type="EMBL" id="JACGWO010000007">
    <property type="protein sequence ID" value="KAK4423746.1"/>
    <property type="molecule type" value="Genomic_DNA"/>
</dbReference>
<dbReference type="InterPro" id="IPR039615">
    <property type="entry name" value="PKS"/>
</dbReference>
<feature type="region of interest" description="Disordered" evidence="1">
    <location>
        <begin position="222"/>
        <end position="249"/>
    </location>
</feature>
<keyword evidence="2" id="KW-0418">Kinase</keyword>
<keyword evidence="3" id="KW-1185">Reference proteome</keyword>
<evidence type="ECO:0000313" key="2">
    <source>
        <dbReference type="EMBL" id="KAK4423746.1"/>
    </source>
</evidence>
<comment type="caution">
    <text evidence="2">The sequence shown here is derived from an EMBL/GenBank/DDBJ whole genome shotgun (WGS) entry which is preliminary data.</text>
</comment>
<gene>
    <name evidence="2" type="ORF">Salat_1957500</name>
</gene>
<feature type="compositionally biased region" description="Low complexity" evidence="1">
    <location>
        <begin position="9"/>
        <end position="21"/>
    </location>
</feature>
<name>A0AAE1Y4R2_9LAMI</name>
<evidence type="ECO:0000313" key="3">
    <source>
        <dbReference type="Proteomes" id="UP001293254"/>
    </source>
</evidence>
<protein>
    <submittedName>
        <fullName evidence="2">Protein PHYTOCHROME KINASE SUBSTRATE 1</fullName>
    </submittedName>
</protein>
<dbReference type="GO" id="GO:0016301">
    <property type="term" value="F:kinase activity"/>
    <property type="evidence" value="ECO:0007669"/>
    <property type="project" value="UniProtKB-KW"/>
</dbReference>
<evidence type="ECO:0000256" key="1">
    <source>
        <dbReference type="SAM" id="MobiDB-lite"/>
    </source>
</evidence>
<reference evidence="2" key="1">
    <citation type="submission" date="2020-06" db="EMBL/GenBank/DDBJ databases">
        <authorList>
            <person name="Li T."/>
            <person name="Hu X."/>
            <person name="Zhang T."/>
            <person name="Song X."/>
            <person name="Zhang H."/>
            <person name="Dai N."/>
            <person name="Sheng W."/>
            <person name="Hou X."/>
            <person name="Wei L."/>
        </authorList>
    </citation>
    <scope>NUCLEOTIDE SEQUENCE</scope>
    <source>
        <strain evidence="2">3651</strain>
        <tissue evidence="2">Leaf</tissue>
    </source>
</reference>
<organism evidence="2 3">
    <name type="scientific">Sesamum alatum</name>
    <dbReference type="NCBI Taxonomy" id="300844"/>
    <lineage>
        <taxon>Eukaryota</taxon>
        <taxon>Viridiplantae</taxon>
        <taxon>Streptophyta</taxon>
        <taxon>Embryophyta</taxon>
        <taxon>Tracheophyta</taxon>
        <taxon>Spermatophyta</taxon>
        <taxon>Magnoliopsida</taxon>
        <taxon>eudicotyledons</taxon>
        <taxon>Gunneridae</taxon>
        <taxon>Pentapetalae</taxon>
        <taxon>asterids</taxon>
        <taxon>lamiids</taxon>
        <taxon>Lamiales</taxon>
        <taxon>Pedaliaceae</taxon>
        <taxon>Sesamum</taxon>
    </lineage>
</organism>
<dbReference type="AlphaFoldDB" id="A0AAE1Y4R2"/>
<feature type="compositionally biased region" description="Polar residues" evidence="1">
    <location>
        <begin position="222"/>
        <end position="240"/>
    </location>
</feature>
<sequence length="449" mass="49412">MSSPVITLASASKTSISRTSSDQNGKSFRDPSFSSYLSGADETFVLMLRGTRTRGLNSSIAIPHDHVFLRKDQREDTEIDVFDAKKYFNEGLIHTPDIRTRYVPCHQLRKEQRWNAAPSVHSESSRDSQSALLHTVPRNQKTRRTNEKHFLASTGYSCSCGDKSSMNINVSKGVKCSTKSTTTGLVNGKPKPGGRTSGHLVNNSQLDFNCLKFHELGQKVNSDSRSSYPVFNPRSGNQAAKMQVRDEDDTMKRKSAEVFASRILENEKSFLSLEKKLTLSAWDAIVPESTEQNRKIPSDSDAGSTLLEIESFSRSSMQAPDGITARARYAPSEASIDWSVITANAADLSTLSDSEEPKSTISTIPSTTAKKLHAQSMSLSSKTGRFKEMPRRHSSLFSGCTSQKSISVAGDAHIPNEKGFSSNARRQIMKSKSFKPMATFHDGCNAGLF</sequence>
<reference evidence="2" key="2">
    <citation type="journal article" date="2024" name="Plant">
        <title>Genomic evolution and insights into agronomic trait innovations of Sesamum species.</title>
        <authorList>
            <person name="Miao H."/>
            <person name="Wang L."/>
            <person name="Qu L."/>
            <person name="Liu H."/>
            <person name="Sun Y."/>
            <person name="Le M."/>
            <person name="Wang Q."/>
            <person name="Wei S."/>
            <person name="Zheng Y."/>
            <person name="Lin W."/>
            <person name="Duan Y."/>
            <person name="Cao H."/>
            <person name="Xiong S."/>
            <person name="Wang X."/>
            <person name="Wei L."/>
            <person name="Li C."/>
            <person name="Ma Q."/>
            <person name="Ju M."/>
            <person name="Zhao R."/>
            <person name="Li G."/>
            <person name="Mu C."/>
            <person name="Tian Q."/>
            <person name="Mei H."/>
            <person name="Zhang T."/>
            <person name="Gao T."/>
            <person name="Zhang H."/>
        </authorList>
    </citation>
    <scope>NUCLEOTIDE SEQUENCE</scope>
    <source>
        <strain evidence="2">3651</strain>
    </source>
</reference>
<dbReference type="Proteomes" id="UP001293254">
    <property type="component" value="Unassembled WGS sequence"/>
</dbReference>
<accession>A0AAE1Y4R2</accession>
<keyword evidence="2" id="KW-0808">Transferase</keyword>
<feature type="region of interest" description="Disordered" evidence="1">
    <location>
        <begin position="1"/>
        <end position="32"/>
    </location>
</feature>
<feature type="compositionally biased region" description="Polar residues" evidence="1">
    <location>
        <begin position="22"/>
        <end position="32"/>
    </location>
</feature>
<dbReference type="PANTHER" id="PTHR33781">
    <property type="entry name" value="PROTEIN PHYTOCHROME KINASE SUBSTRATE 1-RELATED"/>
    <property type="match status" value="1"/>
</dbReference>
<proteinExistence type="predicted"/>
<dbReference type="PANTHER" id="PTHR33781:SF4">
    <property type="entry name" value="PROTEIN PHYTOCHROME KINASE SUBSTRATE 1"/>
    <property type="match status" value="1"/>
</dbReference>
<dbReference type="GO" id="GO:0009638">
    <property type="term" value="P:phototropism"/>
    <property type="evidence" value="ECO:0007669"/>
    <property type="project" value="InterPro"/>
</dbReference>